<evidence type="ECO:0000313" key="6">
    <source>
        <dbReference type="EMBL" id="MEW9309504.1"/>
    </source>
</evidence>
<protein>
    <submittedName>
        <fullName evidence="6">Substrate-binding domain-containing protein</fullName>
    </submittedName>
</protein>
<proteinExistence type="inferred from homology"/>
<dbReference type="InterPro" id="IPR025997">
    <property type="entry name" value="SBP_2_dom"/>
</dbReference>
<gene>
    <name evidence="6" type="ORF">ABXS05_28395</name>
</gene>
<keyword evidence="7" id="KW-1185">Reference proteome</keyword>
<dbReference type="SUPFAM" id="SSF53822">
    <property type="entry name" value="Periplasmic binding protein-like I"/>
    <property type="match status" value="1"/>
</dbReference>
<keyword evidence="4" id="KW-0732">Signal</keyword>
<comment type="caution">
    <text evidence="6">The sequence shown here is derived from an EMBL/GenBank/DDBJ whole genome shotgun (WGS) entry which is preliminary data.</text>
</comment>
<dbReference type="Gene3D" id="3.40.50.2300">
    <property type="match status" value="2"/>
</dbReference>
<comment type="subcellular location">
    <subcellularLocation>
        <location evidence="1">Periplasm</location>
    </subcellularLocation>
</comment>
<evidence type="ECO:0000256" key="2">
    <source>
        <dbReference type="ARBA" id="ARBA00007639"/>
    </source>
</evidence>
<evidence type="ECO:0000259" key="5">
    <source>
        <dbReference type="Pfam" id="PF13407"/>
    </source>
</evidence>
<evidence type="ECO:0000256" key="3">
    <source>
        <dbReference type="SAM" id="MobiDB-lite"/>
    </source>
</evidence>
<name>A0ABV3PV58_9HYPH</name>
<dbReference type="InterPro" id="IPR006311">
    <property type="entry name" value="TAT_signal"/>
</dbReference>
<dbReference type="RefSeq" id="WP_311934569.1">
    <property type="nucleotide sequence ID" value="NZ_JAVSCS010000009.1"/>
</dbReference>
<feature type="signal peptide" evidence="4">
    <location>
        <begin position="1"/>
        <end position="28"/>
    </location>
</feature>
<dbReference type="PANTHER" id="PTHR30036:SF8">
    <property type="entry name" value="ABC-TYPE SUGAR TRANSPORT SYSTEM PERIPLASMIC COMPONENT-LIKE PROTEIN"/>
    <property type="match status" value="1"/>
</dbReference>
<comment type="similarity">
    <text evidence="2">Belongs to the bacterial solute-binding protein 2 family.</text>
</comment>
<organism evidence="6 7">
    <name type="scientific">Labrys neptuniae</name>
    <dbReference type="NCBI Taxonomy" id="376174"/>
    <lineage>
        <taxon>Bacteria</taxon>
        <taxon>Pseudomonadati</taxon>
        <taxon>Pseudomonadota</taxon>
        <taxon>Alphaproteobacteria</taxon>
        <taxon>Hyphomicrobiales</taxon>
        <taxon>Xanthobacteraceae</taxon>
        <taxon>Labrys</taxon>
    </lineage>
</organism>
<dbReference type="InterPro" id="IPR028082">
    <property type="entry name" value="Peripla_BP_I"/>
</dbReference>
<dbReference type="EMBL" id="JBFNQD010000015">
    <property type="protein sequence ID" value="MEW9309504.1"/>
    <property type="molecule type" value="Genomic_DNA"/>
</dbReference>
<evidence type="ECO:0000256" key="4">
    <source>
        <dbReference type="SAM" id="SignalP"/>
    </source>
</evidence>
<sequence length="355" mass="37269">MTDTFSRRQIVTLLGGLGLAGMSSSALSAPSPKPKPKADPTPVLPVTEGRLRVGVIVPVKDDPFYKACADGAQEAATQIGTLDMAVAAPEKRLVREQALFINGFVKQKVDAILISPIDAGLLAPLCKRAMIRGIKVVSFEQALPANSRMAHVDPVSSRGKAETFLQMLADDAKDGGDVAILAGARNGADGQGLVSETMQQWLKPAYGKLKLADTLYDNDNEKAGYAAADFVLRQRPNLKGLLVFSPAALVGAAQCVSDRGLAGKVFVTGFGRPATLKAAMSAKAVEYFATANPVDIGYAAMQIAAALARNTMTTGTGSLVTAGRLGQIALGENSIATLRPFVVDAKNFDKYADLY</sequence>
<evidence type="ECO:0000313" key="7">
    <source>
        <dbReference type="Proteomes" id="UP001555786"/>
    </source>
</evidence>
<dbReference type="InterPro" id="IPR050555">
    <property type="entry name" value="Bact_Solute-Bind_Prot2"/>
</dbReference>
<feature type="chain" id="PRO_5046751361" evidence="4">
    <location>
        <begin position="29"/>
        <end position="355"/>
    </location>
</feature>
<dbReference type="Pfam" id="PF13407">
    <property type="entry name" value="Peripla_BP_4"/>
    <property type="match status" value="1"/>
</dbReference>
<dbReference type="Proteomes" id="UP001555786">
    <property type="component" value="Unassembled WGS sequence"/>
</dbReference>
<dbReference type="PANTHER" id="PTHR30036">
    <property type="entry name" value="D-XYLOSE-BINDING PERIPLASMIC PROTEIN"/>
    <property type="match status" value="1"/>
</dbReference>
<accession>A0ABV3PV58</accession>
<evidence type="ECO:0000256" key="1">
    <source>
        <dbReference type="ARBA" id="ARBA00004418"/>
    </source>
</evidence>
<dbReference type="PROSITE" id="PS51318">
    <property type="entry name" value="TAT"/>
    <property type="match status" value="1"/>
</dbReference>
<reference evidence="6 7" key="1">
    <citation type="submission" date="2024-07" db="EMBL/GenBank/DDBJ databases">
        <title>Description of Labrys sedimenti sp. nov., isolated from a diclofenac-degrading enrichment culture.</title>
        <authorList>
            <person name="Tancsics A."/>
            <person name="Csepanyi A."/>
        </authorList>
    </citation>
    <scope>NUCLEOTIDE SEQUENCE [LARGE SCALE GENOMIC DNA]</scope>
    <source>
        <strain evidence="6 7">LMG 23578</strain>
    </source>
</reference>
<feature type="region of interest" description="Disordered" evidence="3">
    <location>
        <begin position="23"/>
        <end position="43"/>
    </location>
</feature>
<feature type="domain" description="Periplasmic binding protein" evidence="5">
    <location>
        <begin position="53"/>
        <end position="309"/>
    </location>
</feature>